<dbReference type="InterPro" id="IPR043502">
    <property type="entry name" value="DNA/RNA_pol_sf"/>
</dbReference>
<reference evidence="2 3" key="1">
    <citation type="submission" date="2017-09" db="EMBL/GenBank/DDBJ databases">
        <title>Depth-based differentiation of microbial function through sediment-hosted aquifers and enrichment of novel symbionts in the deep terrestrial subsurface.</title>
        <authorList>
            <person name="Probst A.J."/>
            <person name="Ladd B."/>
            <person name="Jarett J.K."/>
            <person name="Geller-Mcgrath D.E."/>
            <person name="Sieber C.M."/>
            <person name="Emerson J.B."/>
            <person name="Anantharaman K."/>
            <person name="Thomas B.C."/>
            <person name="Malmstrom R."/>
            <person name="Stieglmeier M."/>
            <person name="Klingl A."/>
            <person name="Woyke T."/>
            <person name="Ryan C.M."/>
            <person name="Banfield J.F."/>
        </authorList>
    </citation>
    <scope>NUCLEOTIDE SEQUENCE [LARGE SCALE GENOMIC DNA]</scope>
    <source>
        <strain evidence="2">CG22_combo_CG10-13_8_21_14_all_47_17</strain>
    </source>
</reference>
<dbReference type="Gene3D" id="3.30.70.270">
    <property type="match status" value="1"/>
</dbReference>
<dbReference type="SUPFAM" id="SSF56672">
    <property type="entry name" value="DNA/RNA polymerases"/>
    <property type="match status" value="1"/>
</dbReference>
<evidence type="ECO:0000313" key="2">
    <source>
        <dbReference type="EMBL" id="PIP60795.1"/>
    </source>
</evidence>
<dbReference type="CDD" id="cd01651">
    <property type="entry name" value="RT_G2_intron"/>
    <property type="match status" value="1"/>
</dbReference>
<dbReference type="AlphaFoldDB" id="A0A2H0BSY1"/>
<name>A0A2H0BSY1_9BACT</name>
<feature type="domain" description="Reverse transcriptase" evidence="1">
    <location>
        <begin position="1"/>
        <end position="302"/>
    </location>
</feature>
<dbReference type="InterPro" id="IPR051083">
    <property type="entry name" value="GrpII_Intron_Splice-Mob/Def"/>
</dbReference>
<organism evidence="2 3">
    <name type="scientific">Candidatus Uhrbacteria bacterium CG22_combo_CG10-13_8_21_14_all_47_17</name>
    <dbReference type="NCBI Taxonomy" id="1975041"/>
    <lineage>
        <taxon>Bacteria</taxon>
        <taxon>Candidatus Uhriibacteriota</taxon>
    </lineage>
</organism>
<dbReference type="InterPro" id="IPR043128">
    <property type="entry name" value="Rev_trsase/Diguanyl_cyclase"/>
</dbReference>
<dbReference type="Pfam" id="PF00078">
    <property type="entry name" value="RVT_1"/>
    <property type="match status" value="1"/>
</dbReference>
<dbReference type="PANTHER" id="PTHR34047:SF8">
    <property type="entry name" value="PROTEIN YKFC"/>
    <property type="match status" value="1"/>
</dbReference>
<comment type="caution">
    <text evidence="2">The sequence shown here is derived from an EMBL/GenBank/DDBJ whole genome shotgun (WGS) entry which is preliminary data.</text>
</comment>
<dbReference type="InterPro" id="IPR000477">
    <property type="entry name" value="RT_dom"/>
</dbReference>
<protein>
    <recommendedName>
        <fullName evidence="1">Reverse transcriptase domain-containing protein</fullName>
    </recommendedName>
</protein>
<evidence type="ECO:0000259" key="1">
    <source>
        <dbReference type="PROSITE" id="PS50878"/>
    </source>
</evidence>
<dbReference type="PANTHER" id="PTHR34047">
    <property type="entry name" value="NUCLEAR INTRON MATURASE 1, MITOCHONDRIAL-RELATED"/>
    <property type="match status" value="1"/>
</dbReference>
<accession>A0A2H0BSY1</accession>
<sequence length="357" mass="42354">MLTQIKYPSLIRFKIEAELKIGGGRIHLSIHIYHNIISVENLLAAWREFLRNKRGRKDIERFSLHLTDNILALHRELFDKTYQHGPYKAFRINDPKPRDIHKASVRDRLLHHAIYRILYPYFDPKFIFDSYSCRRVKGTHRAINRFRDQARKVSRNHTRTVWVLKCDIKKFFANINHEILGNILKKHIKSGNTILLLSKVVRSFHTKDRPDIGLPLGNLTSQLLVNIYMDEFDHFLKREMKVTHCVRYADDFVILHESKEYLENLLPKISAFLETRLKLSLHLDKVFIKTWASGVDFLGWVHFPHHRVPRTSTKKRMFRNLRQKQAESSLASYLGLLSHGNTHDLRERVKEEFPPEE</sequence>
<dbReference type="EMBL" id="PCSZ01000030">
    <property type="protein sequence ID" value="PIP60795.1"/>
    <property type="molecule type" value="Genomic_DNA"/>
</dbReference>
<gene>
    <name evidence="2" type="ORF">COX00_01295</name>
</gene>
<evidence type="ECO:0000313" key="3">
    <source>
        <dbReference type="Proteomes" id="UP000231581"/>
    </source>
</evidence>
<proteinExistence type="predicted"/>
<dbReference type="PROSITE" id="PS50878">
    <property type="entry name" value="RT_POL"/>
    <property type="match status" value="1"/>
</dbReference>
<dbReference type="Proteomes" id="UP000231581">
    <property type="component" value="Unassembled WGS sequence"/>
</dbReference>